<feature type="domain" description="HDOD" evidence="1">
    <location>
        <begin position="242"/>
        <end position="441"/>
    </location>
</feature>
<name>A0ABU2C832_9BURK</name>
<evidence type="ECO:0000259" key="1">
    <source>
        <dbReference type="PROSITE" id="PS51833"/>
    </source>
</evidence>
<organism evidence="2 3">
    <name type="scientific">Rhodoferax ferrireducens</name>
    <dbReference type="NCBI Taxonomy" id="192843"/>
    <lineage>
        <taxon>Bacteria</taxon>
        <taxon>Pseudomonadati</taxon>
        <taxon>Pseudomonadota</taxon>
        <taxon>Betaproteobacteria</taxon>
        <taxon>Burkholderiales</taxon>
        <taxon>Comamonadaceae</taxon>
        <taxon>Rhodoferax</taxon>
    </lineage>
</organism>
<dbReference type="RefSeq" id="WP_310373152.1">
    <property type="nucleotide sequence ID" value="NZ_JAVDXT010000002.1"/>
</dbReference>
<dbReference type="PROSITE" id="PS51833">
    <property type="entry name" value="HDOD"/>
    <property type="match status" value="1"/>
</dbReference>
<accession>A0ABU2C832</accession>
<dbReference type="Gene3D" id="1.10.3210.10">
    <property type="entry name" value="Hypothetical protein af1432"/>
    <property type="match status" value="1"/>
</dbReference>
<evidence type="ECO:0000313" key="2">
    <source>
        <dbReference type="EMBL" id="MDR7377496.1"/>
    </source>
</evidence>
<dbReference type="InterPro" id="IPR013976">
    <property type="entry name" value="HDOD"/>
</dbReference>
<proteinExistence type="predicted"/>
<dbReference type="SUPFAM" id="SSF109604">
    <property type="entry name" value="HD-domain/PDEase-like"/>
    <property type="match status" value="1"/>
</dbReference>
<dbReference type="PANTHER" id="PTHR33525">
    <property type="match status" value="1"/>
</dbReference>
<dbReference type="Proteomes" id="UP001180487">
    <property type="component" value="Unassembled WGS sequence"/>
</dbReference>
<dbReference type="InterPro" id="IPR052340">
    <property type="entry name" value="RNase_Y/CdgJ"/>
</dbReference>
<sequence>MTSLFKRALSKVLGSAPAPDAAPPAAEIEKEKPAVVMPAIRPAPTVLGARRPLMASSGEVAGFEFRIGDKALASLARSGDSAGQAAHVAAVLVSARLVALGGRIGFARVPAAWLAHAAVPKNETGTLIGLDFDPAQPLSPEALDAVAAVAAQFRAVGAKLAWDPAYDLGAKPDYALVRPAAQQTVAGLMEVLSARPDADKDIPVIATDLASVEDLEQALQGGVRLASGSLATPVLATPVKRVAPLLPEVGRLSQLLGQLSAGADTALIVSAIKGDISVSVRLLQRMNSASFAHLGGVASIDQAVLMLGRNDLQRWLSLMLTQFAGSRKLSSALQEVALWRSRLLELLAIERGEKEPGRFFTLGLASMLGLILKMEPAEVAATLSLPPEASQALLEQTGPWYLYLRTAQQVESQTASDASAEADGFGSAARVQELSGQAWTWAAENTLREAPAKPAA</sequence>
<comment type="caution">
    <text evidence="2">The sequence shown here is derived from an EMBL/GenBank/DDBJ whole genome shotgun (WGS) entry which is preliminary data.</text>
</comment>
<evidence type="ECO:0000313" key="3">
    <source>
        <dbReference type="Proteomes" id="UP001180487"/>
    </source>
</evidence>
<dbReference type="Pfam" id="PF08668">
    <property type="entry name" value="HDOD"/>
    <property type="match status" value="1"/>
</dbReference>
<dbReference type="EMBL" id="JAVDXT010000002">
    <property type="protein sequence ID" value="MDR7377496.1"/>
    <property type="molecule type" value="Genomic_DNA"/>
</dbReference>
<dbReference type="PANTHER" id="PTHR33525:SF4">
    <property type="entry name" value="CYCLIC DI-GMP PHOSPHODIESTERASE CDGJ"/>
    <property type="match status" value="1"/>
</dbReference>
<keyword evidence="3" id="KW-1185">Reference proteome</keyword>
<gene>
    <name evidence="2" type="ORF">J2X19_002175</name>
</gene>
<reference evidence="2 3" key="1">
    <citation type="submission" date="2023-07" db="EMBL/GenBank/DDBJ databases">
        <title>Sorghum-associated microbial communities from plants grown in Nebraska, USA.</title>
        <authorList>
            <person name="Schachtman D."/>
        </authorList>
    </citation>
    <scope>NUCLEOTIDE SEQUENCE [LARGE SCALE GENOMIC DNA]</scope>
    <source>
        <strain evidence="2 3">BE313</strain>
    </source>
</reference>
<protein>
    <submittedName>
        <fullName evidence="2">EAL and modified HD-GYP domain-containing signal transduction protein</fullName>
    </submittedName>
</protein>